<protein>
    <submittedName>
        <fullName evidence="1">Uncharacterized protein</fullName>
    </submittedName>
</protein>
<evidence type="ECO:0000313" key="2">
    <source>
        <dbReference type="Proteomes" id="UP000034112"/>
    </source>
</evidence>
<evidence type="ECO:0000313" key="1">
    <source>
        <dbReference type="EMBL" id="KKO97284.1"/>
    </source>
</evidence>
<dbReference type="Proteomes" id="UP000034112">
    <property type="component" value="Unassembled WGS sequence"/>
</dbReference>
<organism evidence="1 2">
    <name type="scientific">Trichoderma harzianum</name>
    <name type="common">Hypocrea lixii</name>
    <dbReference type="NCBI Taxonomy" id="5544"/>
    <lineage>
        <taxon>Eukaryota</taxon>
        <taxon>Fungi</taxon>
        <taxon>Dikarya</taxon>
        <taxon>Ascomycota</taxon>
        <taxon>Pezizomycotina</taxon>
        <taxon>Sordariomycetes</taxon>
        <taxon>Hypocreomycetidae</taxon>
        <taxon>Hypocreales</taxon>
        <taxon>Hypocreaceae</taxon>
        <taxon>Trichoderma</taxon>
    </lineage>
</organism>
<dbReference type="OMA" id="MCISINI"/>
<reference evidence="2" key="1">
    <citation type="journal article" date="2015" name="Genome Announc.">
        <title>Draft whole-genome sequence of the biocontrol agent Trichoderma harzianum T6776.</title>
        <authorList>
            <person name="Baroncelli R."/>
            <person name="Piaggeschi G."/>
            <person name="Fiorini L."/>
            <person name="Bertolini E."/>
            <person name="Zapparata A."/>
            <person name="Pe M.E."/>
            <person name="Sarrocco S."/>
            <person name="Vannacci G."/>
        </authorList>
    </citation>
    <scope>NUCLEOTIDE SEQUENCE [LARGE SCALE GENOMIC DNA]</scope>
    <source>
        <strain evidence="2">T6776</strain>
    </source>
</reference>
<dbReference type="AlphaFoldDB" id="A0A0F9WXV1"/>
<dbReference type="OrthoDB" id="3259529at2759"/>
<dbReference type="EMBL" id="JOKZ01000595">
    <property type="protein sequence ID" value="KKO97284.1"/>
    <property type="molecule type" value="Genomic_DNA"/>
</dbReference>
<comment type="caution">
    <text evidence="1">The sequence shown here is derived from an EMBL/GenBank/DDBJ whole genome shotgun (WGS) entry which is preliminary data.</text>
</comment>
<sequence length="113" mass="12721">MIIDRNLGRGTSMFLEPFLLFKGKLRAADTRAKFHDSADLRMLGGKFEDVIKPRANQVSLEYVGLAMKLYGVLENLFRRLNIDVDRAKQVVQSYDLEDVPPPAVGDVQRGLLA</sequence>
<proteinExistence type="predicted"/>
<gene>
    <name evidence="1" type="ORF">THAR02_10616</name>
</gene>
<accession>A0A0F9WXV1</accession>
<name>A0A0F9WXV1_TRIHA</name>